<feature type="domain" description="Disease resistance N-terminal" evidence="6">
    <location>
        <begin position="13"/>
        <end position="74"/>
    </location>
</feature>
<reference evidence="7" key="2">
    <citation type="submission" date="2018-10" db="UniProtKB">
        <authorList>
            <consortium name="EnsemblPlants"/>
        </authorList>
    </citation>
    <scope>IDENTIFICATION</scope>
</reference>
<dbReference type="AlphaFoldDB" id="A0A3B6PVS4"/>
<dbReference type="Pfam" id="PF18052">
    <property type="entry name" value="Rx_N"/>
    <property type="match status" value="1"/>
</dbReference>
<name>A0A3B6PVS4_WHEAT</name>
<evidence type="ECO:0000256" key="3">
    <source>
        <dbReference type="ARBA" id="ARBA00022737"/>
    </source>
</evidence>
<proteinExistence type="inferred from homology"/>
<evidence type="ECO:0000256" key="5">
    <source>
        <dbReference type="ARBA" id="ARBA00022821"/>
    </source>
</evidence>
<evidence type="ECO:0000256" key="4">
    <source>
        <dbReference type="ARBA" id="ARBA00022741"/>
    </source>
</evidence>
<reference evidence="7" key="1">
    <citation type="submission" date="2018-08" db="EMBL/GenBank/DDBJ databases">
        <authorList>
            <person name="Rossello M."/>
        </authorList>
    </citation>
    <scope>NUCLEOTIDE SEQUENCE [LARGE SCALE GENOMIC DNA]</scope>
    <source>
        <strain evidence="7">cv. Chinese Spring</strain>
    </source>
</reference>
<keyword evidence="4" id="KW-0547">Nucleotide-binding</keyword>
<evidence type="ECO:0000313" key="8">
    <source>
        <dbReference type="Proteomes" id="UP000019116"/>
    </source>
</evidence>
<dbReference type="Gene3D" id="1.20.5.4130">
    <property type="match status" value="1"/>
</dbReference>
<dbReference type="InterPro" id="IPR041118">
    <property type="entry name" value="Rx_N"/>
</dbReference>
<keyword evidence="3" id="KW-0677">Repeat</keyword>
<dbReference type="Proteomes" id="UP000019116">
    <property type="component" value="Chromosome 6B"/>
</dbReference>
<evidence type="ECO:0000313" key="7">
    <source>
        <dbReference type="EnsemblPlants" id="TraesCS6B02G459400.1"/>
    </source>
</evidence>
<dbReference type="STRING" id="4565.A0A3B6PVS4"/>
<dbReference type="PANTHER" id="PTHR19338:SF58">
    <property type="entry name" value="OS09G0517100 PROTEIN"/>
    <property type="match status" value="1"/>
</dbReference>
<organism evidence="7">
    <name type="scientific">Triticum aestivum</name>
    <name type="common">Wheat</name>
    <dbReference type="NCBI Taxonomy" id="4565"/>
    <lineage>
        <taxon>Eukaryota</taxon>
        <taxon>Viridiplantae</taxon>
        <taxon>Streptophyta</taxon>
        <taxon>Embryophyta</taxon>
        <taxon>Tracheophyta</taxon>
        <taxon>Spermatophyta</taxon>
        <taxon>Magnoliopsida</taxon>
        <taxon>Liliopsida</taxon>
        <taxon>Poales</taxon>
        <taxon>Poaceae</taxon>
        <taxon>BOP clade</taxon>
        <taxon>Pooideae</taxon>
        <taxon>Triticodae</taxon>
        <taxon>Triticeae</taxon>
        <taxon>Triticinae</taxon>
        <taxon>Triticum</taxon>
    </lineage>
</organism>
<dbReference type="Gramene" id="TraesCS6B03G1271800.1">
    <property type="protein sequence ID" value="TraesCS6B03G1271800.1.CDS"/>
    <property type="gene ID" value="TraesCS6B03G1271800"/>
</dbReference>
<evidence type="ECO:0000256" key="2">
    <source>
        <dbReference type="ARBA" id="ARBA00022614"/>
    </source>
</evidence>
<accession>A0A3B6PVS4</accession>
<dbReference type="GO" id="GO:0000166">
    <property type="term" value="F:nucleotide binding"/>
    <property type="evidence" value="ECO:0007669"/>
    <property type="project" value="UniProtKB-KW"/>
</dbReference>
<sequence length="254" mass="28526">MEVTALSIGKSALSGALSYAKSADAEEVALQLGVQRDKAFITDKLEMMQSFLMVAHDEQGEHNKVVRTWVKQWRIPRTVLDRRHVAKKMKELRAKVEDMSHRNVRYRLIDRGSKPANSSDLTTTTAAMFGVDEARRHATNQHQSGLRLDLAQLIFSDKKDLGSYQIGVIGVWGTSGTVGHTSIIFDAYENPNVKAEGEKIWHELAHEYNECVSKKRHLIVLAGLSTIEEWQQIKACFPENKQGSHIIVSTELAC</sequence>
<comment type="similarity">
    <text evidence="1">Belongs to the disease resistance NB-LRR family.</text>
</comment>
<evidence type="ECO:0000256" key="1">
    <source>
        <dbReference type="ARBA" id="ARBA00008894"/>
    </source>
</evidence>
<dbReference type="GO" id="GO:0006952">
    <property type="term" value="P:defense response"/>
    <property type="evidence" value="ECO:0007669"/>
    <property type="project" value="UniProtKB-KW"/>
</dbReference>
<keyword evidence="8" id="KW-1185">Reference proteome</keyword>
<keyword evidence="5" id="KW-0611">Plant defense</keyword>
<protein>
    <recommendedName>
        <fullName evidence="6">Disease resistance N-terminal domain-containing protein</fullName>
    </recommendedName>
</protein>
<dbReference type="EnsemblPlants" id="TraesCS6B02G459400.1">
    <property type="protein sequence ID" value="TraesCS6B02G459400.1"/>
    <property type="gene ID" value="TraesCS6B02G459400"/>
</dbReference>
<keyword evidence="2" id="KW-0433">Leucine-rich repeat</keyword>
<dbReference type="OrthoDB" id="685518at2759"/>
<dbReference type="PANTHER" id="PTHR19338">
    <property type="entry name" value="TRANSLOCASE OF INNER MITOCHONDRIAL MEMBRANE 13 HOMOLOG"/>
    <property type="match status" value="1"/>
</dbReference>
<evidence type="ECO:0000259" key="6">
    <source>
        <dbReference type="Pfam" id="PF18052"/>
    </source>
</evidence>
<dbReference type="Gramene" id="TraesCS6B02G459400.1">
    <property type="protein sequence ID" value="TraesCS6B02G459400.1"/>
    <property type="gene ID" value="TraesCS6B02G459400"/>
</dbReference>